<dbReference type="PANTHER" id="PTHR42682">
    <property type="entry name" value="HYDROGENASE-4 COMPONENT F"/>
    <property type="match status" value="1"/>
</dbReference>
<feature type="transmembrane region" description="Helical" evidence="8">
    <location>
        <begin position="29"/>
        <end position="48"/>
    </location>
</feature>
<feature type="transmembrane region" description="Helical" evidence="8">
    <location>
        <begin position="121"/>
        <end position="137"/>
    </location>
</feature>
<keyword evidence="3 7" id="KW-0812">Transmembrane</keyword>
<comment type="subcellular location">
    <subcellularLocation>
        <location evidence="1">Cell membrane</location>
        <topology evidence="1">Multi-pass membrane protein</topology>
    </subcellularLocation>
    <subcellularLocation>
        <location evidence="7">Membrane</location>
        <topology evidence="7">Multi-pass membrane protein</topology>
    </subcellularLocation>
</comment>
<evidence type="ECO:0000256" key="3">
    <source>
        <dbReference type="ARBA" id="ARBA00022692"/>
    </source>
</evidence>
<feature type="transmembrane region" description="Helical" evidence="8">
    <location>
        <begin position="461"/>
        <end position="478"/>
    </location>
</feature>
<feature type="transmembrane region" description="Helical" evidence="8">
    <location>
        <begin position="574"/>
        <end position="593"/>
    </location>
</feature>
<proteinExistence type="predicted"/>
<sequence>MSVNFIHPSLFFFILAIVVPVLGRKRYDFWKWLLPVPGILALLVALTVKPGTYTLGHYLGYTLTAHVSSLSLIFLNIFAIEAIIAMIFSMHVKNPWHHVAAATYVGGAIACVLSGDYLTLYIFWELIAVASAFLIWLNEDLDCAPVVAFRYLLFHIVSGLFLLAGIFLRYKYEGTFAFISADVHHLNFYDWLILISFAINAAVVPFHAWIHDAYPRSTVPGIVFMNAYTTKTAVFALATVFTGMHLLAVAGTIMTIFGAAMALIENNARKILTYHIISQVGYMVAGIGIGGALGLNGGIAHAYADILFKGLLFMAVGVIIYSTGRRKLTEMGGLAYKLPWVMIFYMVGALSISGAPLFAAYVTKTMVIAGAAEEHMKLLALGLEVAAVGTFLSVGLKLPYFAFFHKKEFDGEVKKPIPKNMYVGMAMAAFMCVLVGSYPHFLYKMLPIQPVEYHPYTASHILSTLQLLGFTGLGFYLLRKIVKPHDKIILDLQYLYYDFTKWLVMVFANIVAAVDSFWSTVYKKVGVAFLVWAANFTSIFDRGIIDGIVDGSARSIENGGTILSRLQTGKLNDYIEYALAFGFAIILILYFILH</sequence>
<keyword evidence="2" id="KW-1003">Cell membrane</keyword>
<dbReference type="NCBIfam" id="NF009310">
    <property type="entry name" value="PRK12668.1"/>
    <property type="match status" value="1"/>
</dbReference>
<evidence type="ECO:0000256" key="5">
    <source>
        <dbReference type="ARBA" id="ARBA00023002"/>
    </source>
</evidence>
<feature type="transmembrane region" description="Helical" evidence="8">
    <location>
        <begin position="378"/>
        <end position="400"/>
    </location>
</feature>
<feature type="transmembrane region" description="Helical" evidence="8">
    <location>
        <begin position="499"/>
        <end position="518"/>
    </location>
</feature>
<evidence type="ECO:0000256" key="7">
    <source>
        <dbReference type="RuleBase" id="RU000320"/>
    </source>
</evidence>
<feature type="transmembrane region" description="Helical" evidence="8">
    <location>
        <begin position="301"/>
        <end position="322"/>
    </location>
</feature>
<gene>
    <name evidence="10" type="ORF">SAMN06265340_10587</name>
</gene>
<evidence type="ECO:0000259" key="9">
    <source>
        <dbReference type="Pfam" id="PF00361"/>
    </source>
</evidence>
<evidence type="ECO:0000256" key="6">
    <source>
        <dbReference type="ARBA" id="ARBA00023136"/>
    </source>
</evidence>
<dbReference type="RefSeq" id="WP_089322976.1">
    <property type="nucleotide sequence ID" value="NZ_FZOB01000005.1"/>
</dbReference>
<keyword evidence="4 8" id="KW-1133">Transmembrane helix</keyword>
<evidence type="ECO:0000256" key="2">
    <source>
        <dbReference type="ARBA" id="ARBA00022475"/>
    </source>
</evidence>
<organism evidence="10 11">
    <name type="scientific">Desulfurobacterium atlanticum</name>
    <dbReference type="NCBI Taxonomy" id="240169"/>
    <lineage>
        <taxon>Bacteria</taxon>
        <taxon>Pseudomonadati</taxon>
        <taxon>Aquificota</taxon>
        <taxon>Aquificia</taxon>
        <taxon>Desulfurobacteriales</taxon>
        <taxon>Desulfurobacteriaceae</taxon>
        <taxon>Desulfurobacterium</taxon>
    </lineage>
</organism>
<dbReference type="PANTHER" id="PTHR42682:SF4">
    <property type="entry name" value="NADH-UBIQUINONE_PLASTOQUINONE"/>
    <property type="match status" value="1"/>
</dbReference>
<feature type="transmembrane region" description="Helical" evidence="8">
    <location>
        <begin position="149"/>
        <end position="168"/>
    </location>
</feature>
<dbReference type="InterPro" id="IPR001750">
    <property type="entry name" value="ND/Mrp_TM"/>
</dbReference>
<reference evidence="11" key="1">
    <citation type="submission" date="2017-06" db="EMBL/GenBank/DDBJ databases">
        <authorList>
            <person name="Varghese N."/>
            <person name="Submissions S."/>
        </authorList>
    </citation>
    <scope>NUCLEOTIDE SEQUENCE [LARGE SCALE GENOMIC DNA]</scope>
    <source>
        <strain evidence="11">DSM 15668</strain>
    </source>
</reference>
<keyword evidence="5" id="KW-0560">Oxidoreductase</keyword>
<feature type="transmembrane region" description="Helical" evidence="8">
    <location>
        <begin position="421"/>
        <end position="441"/>
    </location>
</feature>
<dbReference type="OrthoDB" id="9807568at2"/>
<feature type="domain" description="NADH:quinone oxidoreductase/Mrp antiporter transmembrane" evidence="9">
    <location>
        <begin position="114"/>
        <end position="381"/>
    </location>
</feature>
<dbReference type="Pfam" id="PF00361">
    <property type="entry name" value="Proton_antipo_M"/>
    <property type="match status" value="1"/>
</dbReference>
<evidence type="ECO:0000313" key="11">
    <source>
        <dbReference type="Proteomes" id="UP000198405"/>
    </source>
</evidence>
<evidence type="ECO:0000256" key="8">
    <source>
        <dbReference type="SAM" id="Phobius"/>
    </source>
</evidence>
<dbReference type="GO" id="GO:0005886">
    <property type="term" value="C:plasma membrane"/>
    <property type="evidence" value="ECO:0007669"/>
    <property type="project" value="UniProtKB-SubCell"/>
</dbReference>
<dbReference type="AlphaFoldDB" id="A0A238YXK2"/>
<protein>
    <submittedName>
        <fullName evidence="10">Multisubunit sodium/proton antiporter, MrpD subunit</fullName>
    </submittedName>
</protein>
<keyword evidence="6 8" id="KW-0472">Membrane</keyword>
<feature type="transmembrane region" description="Helical" evidence="8">
    <location>
        <begin position="68"/>
        <end position="89"/>
    </location>
</feature>
<dbReference type="Proteomes" id="UP000198405">
    <property type="component" value="Unassembled WGS sequence"/>
</dbReference>
<feature type="transmembrane region" description="Helical" evidence="8">
    <location>
        <begin position="188"/>
        <end position="210"/>
    </location>
</feature>
<evidence type="ECO:0000256" key="1">
    <source>
        <dbReference type="ARBA" id="ARBA00004651"/>
    </source>
</evidence>
<dbReference type="InterPro" id="IPR052175">
    <property type="entry name" value="ComplexI-like_HydComp"/>
</dbReference>
<evidence type="ECO:0000256" key="4">
    <source>
        <dbReference type="ARBA" id="ARBA00022989"/>
    </source>
</evidence>
<keyword evidence="11" id="KW-1185">Reference proteome</keyword>
<dbReference type="EMBL" id="FZOB01000005">
    <property type="protein sequence ID" value="SNR75827.1"/>
    <property type="molecule type" value="Genomic_DNA"/>
</dbReference>
<evidence type="ECO:0000313" key="10">
    <source>
        <dbReference type="EMBL" id="SNR75827.1"/>
    </source>
</evidence>
<feature type="transmembrane region" description="Helical" evidence="8">
    <location>
        <begin position="334"/>
        <end position="358"/>
    </location>
</feature>
<accession>A0A238YXK2</accession>
<feature type="transmembrane region" description="Helical" evidence="8">
    <location>
        <begin position="276"/>
        <end position="295"/>
    </location>
</feature>
<dbReference type="GO" id="GO:0016491">
    <property type="term" value="F:oxidoreductase activity"/>
    <property type="evidence" value="ECO:0007669"/>
    <property type="project" value="UniProtKB-KW"/>
</dbReference>
<feature type="transmembrane region" description="Helical" evidence="8">
    <location>
        <begin position="6"/>
        <end position="22"/>
    </location>
</feature>
<feature type="transmembrane region" description="Helical" evidence="8">
    <location>
        <begin position="246"/>
        <end position="264"/>
    </location>
</feature>
<name>A0A238YXK2_9BACT</name>
<dbReference type="Gene3D" id="1.20.5.2700">
    <property type="match status" value="1"/>
</dbReference>